<evidence type="ECO:0000313" key="2">
    <source>
        <dbReference type="Proteomes" id="UP001652660"/>
    </source>
</evidence>
<keyword evidence="2" id="KW-1185">Reference proteome</keyword>
<dbReference type="CDD" id="cd00303">
    <property type="entry name" value="retropepsin_like"/>
    <property type="match status" value="1"/>
</dbReference>
<protein>
    <submittedName>
        <fullName evidence="3">Uncharacterized protein</fullName>
    </submittedName>
</protein>
<proteinExistence type="predicted"/>
<dbReference type="PANTHER" id="PTHR33240:SF15">
    <property type="entry name" value="GAG-PRO-LIKE PROTEIN"/>
    <property type="match status" value="1"/>
</dbReference>
<dbReference type="InterPro" id="IPR021109">
    <property type="entry name" value="Peptidase_aspartic_dom_sf"/>
</dbReference>
<reference evidence="3" key="1">
    <citation type="submission" date="2025-08" db="UniProtKB">
        <authorList>
            <consortium name="RefSeq"/>
        </authorList>
    </citation>
    <scope>IDENTIFICATION</scope>
    <source>
        <tissue evidence="3">Leaves</tissue>
    </source>
</reference>
<dbReference type="PANTHER" id="PTHR33240">
    <property type="entry name" value="OS08G0508500 PROTEIN"/>
    <property type="match status" value="1"/>
</dbReference>
<dbReference type="GeneID" id="140037906"/>
<feature type="compositionally biased region" description="Acidic residues" evidence="1">
    <location>
        <begin position="466"/>
        <end position="482"/>
    </location>
</feature>
<dbReference type="Proteomes" id="UP001652660">
    <property type="component" value="Chromosome 3c"/>
</dbReference>
<accession>A0ABM4X565</accession>
<evidence type="ECO:0000313" key="3">
    <source>
        <dbReference type="RefSeq" id="XP_071939172.1"/>
    </source>
</evidence>
<evidence type="ECO:0000256" key="1">
    <source>
        <dbReference type="SAM" id="MobiDB-lite"/>
    </source>
</evidence>
<gene>
    <name evidence="3" type="primary">LOC140037906</name>
</gene>
<feature type="region of interest" description="Disordered" evidence="1">
    <location>
        <begin position="464"/>
        <end position="483"/>
    </location>
</feature>
<name>A0ABM4X565_COFAR</name>
<feature type="compositionally biased region" description="Basic residues" evidence="1">
    <location>
        <begin position="378"/>
        <end position="395"/>
    </location>
</feature>
<dbReference type="SUPFAM" id="SSF50630">
    <property type="entry name" value="Acid proteases"/>
    <property type="match status" value="1"/>
</dbReference>
<dbReference type="Gene3D" id="2.40.70.10">
    <property type="entry name" value="Acid Proteases"/>
    <property type="match status" value="1"/>
</dbReference>
<feature type="region of interest" description="Disordered" evidence="1">
    <location>
        <begin position="376"/>
        <end position="407"/>
    </location>
</feature>
<sequence length="595" mass="67573">MELARQGKILLEEDKARVNQMSIDSLQSMEIKRVMVPVLPTIQFGSLDPMAIEQKGASSTLQEHAYEDEKAVQPDVDDKGWTLVTRRRRRHSRPSSKANKALTRSLVIWKGKEKDVKRNNDCRNLQESRIYHVEEQKDNTRESLCEIASVPTSNEKDRVPTGNEEANVTSIIFTSEDLLLGSTPHNRPLFVTGYANEQKVNRILIDGGSEVNILPLKTLKELGILVDELSNSRLMIQGFNQEGQRALGSLNLEIVIDDMSSRALLYVIDAKTTYNVLLGRPWIHENGVVPSTLHQCFNDMIHGLNPIQKMLKEKGYAVENSKFGLGYSSPTLIRIKINRASSQYIAMEDESSQIVGKFQTFHEKENKTLRVSVFKRLGSQRKQKPQNSHRSKGKMAKSLQNLEEPSDCPHKFGSIIPSRMKRCTDLVIKCGTELRVREHTVVYTRPKEDDEESVASCNHITLIDGDSPEEEEDAEDAPPELEEGVKATVDDLKEINLGTSEDPRPIYISALLSPDEEKAYTELLREYQDVFAWTCKEMPGLDPKVAIRHLAVKKRVRPVKQAHWWFRPDLISLIKIEVNKLIQAGKFSWQDLKVS</sequence>
<dbReference type="RefSeq" id="XP_071939172.1">
    <property type="nucleotide sequence ID" value="XM_072083071.1"/>
</dbReference>
<organism evidence="2 3">
    <name type="scientific">Coffea arabica</name>
    <name type="common">Arabian coffee</name>
    <dbReference type="NCBI Taxonomy" id="13443"/>
    <lineage>
        <taxon>Eukaryota</taxon>
        <taxon>Viridiplantae</taxon>
        <taxon>Streptophyta</taxon>
        <taxon>Embryophyta</taxon>
        <taxon>Tracheophyta</taxon>
        <taxon>Spermatophyta</taxon>
        <taxon>Magnoliopsida</taxon>
        <taxon>eudicotyledons</taxon>
        <taxon>Gunneridae</taxon>
        <taxon>Pentapetalae</taxon>
        <taxon>asterids</taxon>
        <taxon>lamiids</taxon>
        <taxon>Gentianales</taxon>
        <taxon>Rubiaceae</taxon>
        <taxon>Ixoroideae</taxon>
        <taxon>Gardenieae complex</taxon>
        <taxon>Bertiereae - Coffeeae clade</taxon>
        <taxon>Coffeeae</taxon>
        <taxon>Coffea</taxon>
    </lineage>
</organism>